<dbReference type="AlphaFoldDB" id="C1D4D3"/>
<proteinExistence type="predicted"/>
<evidence type="ECO:0000313" key="3">
    <source>
        <dbReference type="Proteomes" id="UP000002010"/>
    </source>
</evidence>
<keyword evidence="3" id="KW-1185">Reference proteome</keyword>
<accession>C1D4D3</accession>
<reference evidence="2 3" key="1">
    <citation type="journal article" date="2009" name="PLoS Genet.">
        <title>The complete genome and proteome of Laribacter hongkongensis reveal potential mechanisms for adaptations to different temperatures and habitats.</title>
        <authorList>
            <person name="Woo P.C."/>
            <person name="Lau S.K."/>
            <person name="Tse H."/>
            <person name="Teng J.L."/>
            <person name="Curreem S.O."/>
            <person name="Tsang A.K."/>
            <person name="Fan R.Y."/>
            <person name="Wong G.K."/>
            <person name="Huang Y."/>
            <person name="Loman N.J."/>
            <person name="Snyder L.A."/>
            <person name="Cai J.J."/>
            <person name="Huang J.D."/>
            <person name="Mak W."/>
            <person name="Pallen M.J."/>
            <person name="Lok S."/>
            <person name="Yuen K.Y."/>
        </authorList>
    </citation>
    <scope>NUCLEOTIDE SEQUENCE [LARGE SCALE GENOMIC DNA]</scope>
    <source>
        <strain evidence="2 3">HLHK9</strain>
    </source>
</reference>
<evidence type="ECO:0000256" key="1">
    <source>
        <dbReference type="SAM" id="MobiDB-lite"/>
    </source>
</evidence>
<sequence length="123" mass="13084">MDAPGNGAVAGGHHQTSGWPKLHDTTQCPGQPGKPVLRVACRASGRFAGAGQRVLRPALPAADHREGARAVWTFRLPQNVAGRCPERLSCGQPGWLRAGFVFVVARDSGREGTSLIAVLKMHR</sequence>
<dbReference type="EMBL" id="CP001154">
    <property type="protein sequence ID" value="ACO73727.1"/>
    <property type="molecule type" value="Genomic_DNA"/>
</dbReference>
<organism evidence="2 3">
    <name type="scientific">Laribacter hongkongensis (strain HLHK9)</name>
    <dbReference type="NCBI Taxonomy" id="557598"/>
    <lineage>
        <taxon>Bacteria</taxon>
        <taxon>Pseudomonadati</taxon>
        <taxon>Pseudomonadota</taxon>
        <taxon>Betaproteobacteria</taxon>
        <taxon>Neisseriales</taxon>
        <taxon>Aquaspirillaceae</taxon>
        <taxon>Laribacter</taxon>
    </lineage>
</organism>
<protein>
    <submittedName>
        <fullName evidence="2">Uncharacterized protein</fullName>
    </submittedName>
</protein>
<name>C1D4D3_LARHH</name>
<feature type="region of interest" description="Disordered" evidence="1">
    <location>
        <begin position="1"/>
        <end position="33"/>
    </location>
</feature>
<dbReference type="Proteomes" id="UP000002010">
    <property type="component" value="Chromosome"/>
</dbReference>
<dbReference type="KEGG" id="lhk:LHK_00734"/>
<dbReference type="HOGENOM" id="CLU_2012371_0_0_4"/>
<gene>
    <name evidence="2" type="ordered locus">LHK_00734</name>
</gene>
<evidence type="ECO:0000313" key="2">
    <source>
        <dbReference type="EMBL" id="ACO73727.1"/>
    </source>
</evidence>
<dbReference type="STRING" id="557598.LHK_00734"/>